<organism evidence="3 4">
    <name type="scientific">Cellulosimicrobium funkei</name>
    <dbReference type="NCBI Taxonomy" id="264251"/>
    <lineage>
        <taxon>Bacteria</taxon>
        <taxon>Bacillati</taxon>
        <taxon>Actinomycetota</taxon>
        <taxon>Actinomycetes</taxon>
        <taxon>Micrococcales</taxon>
        <taxon>Promicromonosporaceae</taxon>
        <taxon>Cellulosimicrobium</taxon>
    </lineage>
</organism>
<keyword evidence="1" id="KW-0732">Signal</keyword>
<accession>A0A4Y8QYR0</accession>
<sequence>MVTLPRSTRRPLVLVVSAVALALTASGCGAILDEISGPADAQRDEPGGEVTEASDADVFSVQVGDCIVSSKLDDADLVESVPVVPCSEPHDAEVYAETELPAGDYPGDEAVTTSAEEFCYGAFEPFVGLPYEESAHEYWYFTPRADGWNRQGDRVVQCVLDTNGTDVTGSLQGSAT</sequence>
<dbReference type="Pfam" id="PF13845">
    <property type="entry name" value="Septum_form"/>
    <property type="match status" value="1"/>
</dbReference>
<keyword evidence="4" id="KW-1185">Reference proteome</keyword>
<evidence type="ECO:0000259" key="2">
    <source>
        <dbReference type="Pfam" id="PF13845"/>
    </source>
</evidence>
<proteinExistence type="predicted"/>
<reference evidence="3 4" key="1">
    <citation type="submission" date="2019-03" db="EMBL/GenBank/DDBJ databases">
        <title>Cellulosimicrobium funkei JCM14302 Assembly.</title>
        <authorList>
            <person name="Dou T."/>
        </authorList>
    </citation>
    <scope>NUCLEOTIDE SEQUENCE [LARGE SCALE GENOMIC DNA]</scope>
    <source>
        <strain evidence="3 4">JCM 14302</strain>
    </source>
</reference>
<dbReference type="InterPro" id="IPR026004">
    <property type="entry name" value="Septum_form"/>
</dbReference>
<feature type="chain" id="PRO_5039598014" description="Septum formation-related domain-containing protein" evidence="1">
    <location>
        <begin position="23"/>
        <end position="176"/>
    </location>
</feature>
<comment type="caution">
    <text evidence="3">The sequence shown here is derived from an EMBL/GenBank/DDBJ whole genome shotgun (WGS) entry which is preliminary data.</text>
</comment>
<feature type="domain" description="Septum formation-related" evidence="2">
    <location>
        <begin position="47"/>
        <end position="158"/>
    </location>
</feature>
<dbReference type="Proteomes" id="UP000298003">
    <property type="component" value="Unassembled WGS sequence"/>
</dbReference>
<protein>
    <recommendedName>
        <fullName evidence="2">Septum formation-related domain-containing protein</fullName>
    </recommendedName>
</protein>
<evidence type="ECO:0000313" key="4">
    <source>
        <dbReference type="Proteomes" id="UP000298003"/>
    </source>
</evidence>
<name>A0A4Y8QYR0_9MICO</name>
<feature type="signal peptide" evidence="1">
    <location>
        <begin position="1"/>
        <end position="22"/>
    </location>
</feature>
<evidence type="ECO:0000256" key="1">
    <source>
        <dbReference type="SAM" id="SignalP"/>
    </source>
</evidence>
<dbReference type="EMBL" id="SOZH01000009">
    <property type="protein sequence ID" value="TFF06529.1"/>
    <property type="molecule type" value="Genomic_DNA"/>
</dbReference>
<dbReference type="AlphaFoldDB" id="A0A4Y8QYR0"/>
<evidence type="ECO:0000313" key="3">
    <source>
        <dbReference type="EMBL" id="TFF06529.1"/>
    </source>
</evidence>
<dbReference type="PROSITE" id="PS51257">
    <property type="entry name" value="PROKAR_LIPOPROTEIN"/>
    <property type="match status" value="1"/>
</dbReference>
<gene>
    <name evidence="3" type="ORF">E1O70_15245</name>
</gene>